<reference evidence="2 3" key="1">
    <citation type="submission" date="2020-11" db="EMBL/GenBank/DDBJ databases">
        <authorList>
            <person name="Sun Q."/>
        </authorList>
    </citation>
    <scope>NUCLEOTIDE SEQUENCE [LARGE SCALE GENOMIC DNA]</scope>
    <source>
        <strain evidence="2 3">P8398</strain>
    </source>
</reference>
<sequence length="587" mass="62368">MEYIHRRAPGTMLTAEALATLRADDSLGSANFFDRCLALSTTRDLPFVYLDRPFGLAGGTPVSELSLDTLQQFRMSLAAWYLERGVGQGDVVAVCVGDGIAPFLHYIALTSIGAAISLINSSMPADIGIAYMQENGFADLVVDARSLATSAFVQRWAASAAHATIDASAARFQAAAQMPAWWPYQPEDSTLVMLSHTSGTTGLPKAVRFEHRQFFMGKRARIGRFAEGLDERLLTALPQSHSAALSHLETAVLHGIPTYVLGTQDGESVRAAIGMFMPTTVVAFPKSYMLLVEGGVADNEFATVRRWFSMGDAAHQSHTRRLLAGAPASRFIDAFGSSELGMALFRSESTLSGIAPQRSIGRPVDIAVAKILCAKTGEEMAPGEIGLLAVRSPTITSGYWRKPGQTVGAWRGGYFLTGDVAFCKQGDFYQIDREVDVVSTAGGPLYTLLLEEVAQQVAGVCDVSVVGMDAPGGPAILAVVLPEREPGQSLEAIADTVLQALRRAIEARSGHLDEDGVAVAVVRDLAFLPTGATGKVLKRLLRDLGPAILHHAPGQQGALPSVLHVSRRAAAHAAVHAAAHETAAMQA</sequence>
<dbReference type="PROSITE" id="PS00455">
    <property type="entry name" value="AMP_BINDING"/>
    <property type="match status" value="1"/>
</dbReference>
<dbReference type="InterPro" id="IPR045851">
    <property type="entry name" value="AMP-bd_C_sf"/>
</dbReference>
<evidence type="ECO:0000313" key="2">
    <source>
        <dbReference type="EMBL" id="QPI47427.1"/>
    </source>
</evidence>
<dbReference type="InterPro" id="IPR000873">
    <property type="entry name" value="AMP-dep_synth/lig_dom"/>
</dbReference>
<evidence type="ECO:0000259" key="1">
    <source>
        <dbReference type="Pfam" id="PF00501"/>
    </source>
</evidence>
<proteinExistence type="predicted"/>
<dbReference type="EMBL" id="CP065053">
    <property type="protein sequence ID" value="QPI47427.1"/>
    <property type="molecule type" value="Genomic_DNA"/>
</dbReference>
<dbReference type="RefSeq" id="WP_206087135.1">
    <property type="nucleotide sequence ID" value="NZ_CP065053.1"/>
</dbReference>
<dbReference type="Pfam" id="PF00501">
    <property type="entry name" value="AMP-binding"/>
    <property type="match status" value="1"/>
</dbReference>
<dbReference type="InterPro" id="IPR050237">
    <property type="entry name" value="ATP-dep_AMP-bd_enzyme"/>
</dbReference>
<keyword evidence="3" id="KW-1185">Reference proteome</keyword>
<dbReference type="PANTHER" id="PTHR43767:SF1">
    <property type="entry name" value="NONRIBOSOMAL PEPTIDE SYNTHASE PES1 (EUROFUNG)-RELATED"/>
    <property type="match status" value="1"/>
</dbReference>
<protein>
    <submittedName>
        <fullName evidence="2">Acyl--CoA ligase</fullName>
    </submittedName>
</protein>
<keyword evidence="2" id="KW-0436">Ligase</keyword>
<dbReference type="CDD" id="cd04433">
    <property type="entry name" value="AFD_class_I"/>
    <property type="match status" value="1"/>
</dbReference>
<feature type="domain" description="AMP-dependent synthetase/ligase" evidence="1">
    <location>
        <begin position="75"/>
        <end position="400"/>
    </location>
</feature>
<accession>A0AA48W5R5</accession>
<dbReference type="Gene3D" id="3.30.300.30">
    <property type="match status" value="1"/>
</dbReference>
<organism evidence="2 3">
    <name type="scientific">Massilia antarctica</name>
    <dbReference type="NCBI Taxonomy" id="2765360"/>
    <lineage>
        <taxon>Bacteria</taxon>
        <taxon>Pseudomonadati</taxon>
        <taxon>Pseudomonadota</taxon>
        <taxon>Betaproteobacteria</taxon>
        <taxon>Burkholderiales</taxon>
        <taxon>Oxalobacteraceae</taxon>
        <taxon>Telluria group</taxon>
        <taxon>Massilia</taxon>
    </lineage>
</organism>
<dbReference type="InterPro" id="IPR042099">
    <property type="entry name" value="ANL_N_sf"/>
</dbReference>
<gene>
    <name evidence="2" type="ORF">IV454_17580</name>
</gene>
<name>A0AA48W5R5_9BURK</name>
<dbReference type="PANTHER" id="PTHR43767">
    <property type="entry name" value="LONG-CHAIN-FATTY-ACID--COA LIGASE"/>
    <property type="match status" value="1"/>
</dbReference>
<dbReference type="GO" id="GO:0016874">
    <property type="term" value="F:ligase activity"/>
    <property type="evidence" value="ECO:0007669"/>
    <property type="project" value="UniProtKB-KW"/>
</dbReference>
<dbReference type="SUPFAM" id="SSF56801">
    <property type="entry name" value="Acetyl-CoA synthetase-like"/>
    <property type="match status" value="1"/>
</dbReference>
<dbReference type="Proteomes" id="UP000662888">
    <property type="component" value="Chromosome"/>
</dbReference>
<dbReference type="InterPro" id="IPR020845">
    <property type="entry name" value="AMP-binding_CS"/>
</dbReference>
<evidence type="ECO:0000313" key="3">
    <source>
        <dbReference type="Proteomes" id="UP000662888"/>
    </source>
</evidence>
<dbReference type="Gene3D" id="3.40.50.12780">
    <property type="entry name" value="N-terminal domain of ligase-like"/>
    <property type="match status" value="1"/>
</dbReference>